<protein>
    <submittedName>
        <fullName evidence="5">Pleckstrin domain-containing protein</fullName>
    </submittedName>
</protein>
<name>D3BQV5_HETP5</name>
<dbReference type="STRING" id="670386.D3BQV5"/>
<dbReference type="FunCoup" id="D3BQV5">
    <property type="interactions" value="805"/>
</dbReference>
<dbReference type="InterPro" id="IPR035999">
    <property type="entry name" value="Sec7_dom_sf"/>
</dbReference>
<keyword evidence="2" id="KW-0812">Transmembrane</keyword>
<dbReference type="InterPro" id="IPR001849">
    <property type="entry name" value="PH_domain"/>
</dbReference>
<dbReference type="EMBL" id="ADBJ01000047">
    <property type="protein sequence ID" value="EFA76525.1"/>
    <property type="molecule type" value="Genomic_DNA"/>
</dbReference>
<feature type="transmembrane region" description="Helical" evidence="2">
    <location>
        <begin position="130"/>
        <end position="153"/>
    </location>
</feature>
<dbReference type="FunFam" id="1.10.1000.11:FF:000002">
    <property type="entry name" value="Cytohesin 1"/>
    <property type="match status" value="1"/>
</dbReference>
<comment type="caution">
    <text evidence="5">The sequence shown here is derived from an EMBL/GenBank/DDBJ whole genome shotgun (WGS) entry which is preliminary data.</text>
</comment>
<evidence type="ECO:0000259" key="3">
    <source>
        <dbReference type="PROSITE" id="PS50003"/>
    </source>
</evidence>
<feature type="compositionally biased region" description="Low complexity" evidence="1">
    <location>
        <begin position="577"/>
        <end position="618"/>
    </location>
</feature>
<dbReference type="Proteomes" id="UP000001396">
    <property type="component" value="Unassembled WGS sequence"/>
</dbReference>
<dbReference type="SMART" id="SM00222">
    <property type="entry name" value="Sec7"/>
    <property type="match status" value="1"/>
</dbReference>
<dbReference type="SUPFAM" id="SSF50729">
    <property type="entry name" value="PH domain-like"/>
    <property type="match status" value="1"/>
</dbReference>
<dbReference type="GO" id="GO:0032012">
    <property type="term" value="P:regulation of ARF protein signal transduction"/>
    <property type="evidence" value="ECO:0007669"/>
    <property type="project" value="InterPro"/>
</dbReference>
<dbReference type="Gene3D" id="2.30.29.30">
    <property type="entry name" value="Pleckstrin-homology domain (PH domain)/Phosphotyrosine-binding domain (PTB)"/>
    <property type="match status" value="1"/>
</dbReference>
<dbReference type="OMA" id="VMESFAM"/>
<evidence type="ECO:0000256" key="1">
    <source>
        <dbReference type="SAM" id="MobiDB-lite"/>
    </source>
</evidence>
<dbReference type="PROSITE" id="PS50190">
    <property type="entry name" value="SEC7"/>
    <property type="match status" value="1"/>
</dbReference>
<evidence type="ECO:0000313" key="6">
    <source>
        <dbReference type="Proteomes" id="UP000001396"/>
    </source>
</evidence>
<dbReference type="AlphaFoldDB" id="D3BQV5"/>
<dbReference type="GO" id="GO:0005085">
    <property type="term" value="F:guanyl-nucleotide exchange factor activity"/>
    <property type="evidence" value="ECO:0007669"/>
    <property type="project" value="InterPro"/>
</dbReference>
<dbReference type="InterPro" id="IPR011993">
    <property type="entry name" value="PH-like_dom_sf"/>
</dbReference>
<feature type="region of interest" description="Disordered" evidence="1">
    <location>
        <begin position="1"/>
        <end position="30"/>
    </location>
</feature>
<proteinExistence type="predicted"/>
<keyword evidence="2" id="KW-1133">Transmembrane helix</keyword>
<dbReference type="Pfam" id="PF00169">
    <property type="entry name" value="PH"/>
    <property type="match status" value="1"/>
</dbReference>
<feature type="transmembrane region" description="Helical" evidence="2">
    <location>
        <begin position="101"/>
        <end position="124"/>
    </location>
</feature>
<sequence>MNSESKNELNILSPTPVRREMEESSSSLPLQAIDSTSINRSLEHSQHPDITNNTQKIDIGIITADSKPTGKSTLDIQQQQQQQQNSKLKQIQSKYSTTSPIIILFIELALALATIFPLVVGIIYDNIAYLLYGVYGILTIPFTLGGLYAIGILAKFDKIPLVKNWWASIIILVGIGIFTIVWDVTCILWVKPVLSDIMSKKSSKLKEVEDEENTIMKEIIKEENEYEMLKQMAPKPQYGQLIPEEPFRIAIRKFNKDPETGIQYIRENNVLLNTQYDNIITFLHSVDELNKIKLGEYLGGNQPHNKEMLQSFVNYYNFESKEFDEALRNFLSKFKLPREAQQIDRVMESFAMKYHNDNPGKFTDSDTAYLLAFSLILLNTDAHNPAIKNKMSKRVFVQNNINLRKGKKQDLTPEYLEKLYDRIINNELKLDEDTLFSNAQLKGWLYKMSSQKKNWQKRWFVLKNNCLYYFPTEKNEENPKVIIPLEGLKVTKISDTSFQIEDSTVQMIKSVKLTPKGPIEGQHEKYILKASTQEEAIKWIDSISNNVLGSPVLLLIKKKKKLLNRSRGSESRKDQTNSNNNNNNSNNNSNNNNNNINNINHNNNTNNNNNNNNNIINNLGSTPTNDNHLVTREHNLNTHTDYESYTNASPKSSVFGMDDATSSEDEYGKSKQTEIEFLINNSLVNY</sequence>
<feature type="region of interest" description="Disordered" evidence="1">
    <location>
        <begin position="563"/>
        <end position="623"/>
    </location>
</feature>
<gene>
    <name evidence="5" type="ORF">PPL_10293</name>
</gene>
<dbReference type="PROSITE" id="PS50003">
    <property type="entry name" value="PH_DOMAIN"/>
    <property type="match status" value="1"/>
</dbReference>
<dbReference type="Gene3D" id="1.10.220.20">
    <property type="match status" value="1"/>
</dbReference>
<feature type="compositionally biased region" description="Polar residues" evidence="1">
    <location>
        <begin position="643"/>
        <end position="652"/>
    </location>
</feature>
<keyword evidence="6" id="KW-1185">Reference proteome</keyword>
<feature type="domain" description="PH" evidence="3">
    <location>
        <begin position="438"/>
        <end position="548"/>
    </location>
</feature>
<dbReference type="PANTHER" id="PTHR10663:SF321">
    <property type="entry name" value="PLECKSTRIN DOMAIN-CONTAINING PROTEIN"/>
    <property type="match status" value="1"/>
</dbReference>
<dbReference type="InterPro" id="IPR000904">
    <property type="entry name" value="Sec7_dom"/>
</dbReference>
<dbReference type="PANTHER" id="PTHR10663">
    <property type="entry name" value="GUANYL-NUCLEOTIDE EXCHANGE FACTOR"/>
    <property type="match status" value="1"/>
</dbReference>
<feature type="region of interest" description="Disordered" evidence="1">
    <location>
        <begin position="641"/>
        <end position="668"/>
    </location>
</feature>
<dbReference type="InterPro" id="IPR023394">
    <property type="entry name" value="Sec7_C_sf"/>
</dbReference>
<dbReference type="Pfam" id="PF01369">
    <property type="entry name" value="Sec7"/>
    <property type="match status" value="1"/>
</dbReference>
<dbReference type="RefSeq" id="XP_020428657.1">
    <property type="nucleotide sequence ID" value="XM_020581072.1"/>
</dbReference>
<dbReference type="Gene3D" id="1.10.1000.11">
    <property type="entry name" value="Arf Nucleotide-binding Site Opener,domain 2"/>
    <property type="match status" value="1"/>
</dbReference>
<dbReference type="SUPFAM" id="SSF48425">
    <property type="entry name" value="Sec7 domain"/>
    <property type="match status" value="1"/>
</dbReference>
<evidence type="ECO:0000259" key="4">
    <source>
        <dbReference type="PROSITE" id="PS50190"/>
    </source>
</evidence>
<organism evidence="5 6">
    <name type="scientific">Heterostelium pallidum (strain ATCC 26659 / Pp 5 / PN500)</name>
    <name type="common">Cellular slime mold</name>
    <name type="synonym">Polysphondylium pallidum</name>
    <dbReference type="NCBI Taxonomy" id="670386"/>
    <lineage>
        <taxon>Eukaryota</taxon>
        <taxon>Amoebozoa</taxon>
        <taxon>Evosea</taxon>
        <taxon>Eumycetozoa</taxon>
        <taxon>Dictyostelia</taxon>
        <taxon>Acytosteliales</taxon>
        <taxon>Acytosteliaceae</taxon>
        <taxon>Heterostelium</taxon>
    </lineage>
</organism>
<evidence type="ECO:0000313" key="5">
    <source>
        <dbReference type="EMBL" id="EFA76525.1"/>
    </source>
</evidence>
<feature type="compositionally biased region" description="Polar residues" evidence="1">
    <location>
        <begin position="1"/>
        <end position="13"/>
    </location>
</feature>
<keyword evidence="2" id="KW-0472">Membrane</keyword>
<dbReference type="GeneID" id="31365764"/>
<evidence type="ECO:0000256" key="2">
    <source>
        <dbReference type="SAM" id="Phobius"/>
    </source>
</evidence>
<dbReference type="InParanoid" id="D3BQV5"/>
<dbReference type="SMART" id="SM00233">
    <property type="entry name" value="PH"/>
    <property type="match status" value="1"/>
</dbReference>
<accession>D3BQV5</accession>
<reference evidence="5 6" key="1">
    <citation type="journal article" date="2011" name="Genome Res.">
        <title>Phylogeny-wide analysis of social amoeba genomes highlights ancient origins for complex intercellular communication.</title>
        <authorList>
            <person name="Heidel A.J."/>
            <person name="Lawal H.M."/>
            <person name="Felder M."/>
            <person name="Schilde C."/>
            <person name="Helps N.R."/>
            <person name="Tunggal B."/>
            <person name="Rivero F."/>
            <person name="John U."/>
            <person name="Schleicher M."/>
            <person name="Eichinger L."/>
            <person name="Platzer M."/>
            <person name="Noegel A.A."/>
            <person name="Schaap P."/>
            <person name="Gloeckner G."/>
        </authorList>
    </citation>
    <scope>NUCLEOTIDE SEQUENCE [LARGE SCALE GENOMIC DNA]</scope>
    <source>
        <strain evidence="6">ATCC 26659 / Pp 5 / PN500</strain>
    </source>
</reference>
<dbReference type="CDD" id="cd00171">
    <property type="entry name" value="Sec7"/>
    <property type="match status" value="1"/>
</dbReference>
<feature type="transmembrane region" description="Helical" evidence="2">
    <location>
        <begin position="165"/>
        <end position="190"/>
    </location>
</feature>
<feature type="domain" description="SEC7" evidence="4">
    <location>
        <begin position="247"/>
        <end position="426"/>
    </location>
</feature>